<protein>
    <submittedName>
        <fullName evidence="2">Uncharacterized protein</fullName>
    </submittedName>
</protein>
<organism evidence="2 3">
    <name type="scientific">Chara braunii</name>
    <name type="common">Braun's stonewort</name>
    <dbReference type="NCBI Taxonomy" id="69332"/>
    <lineage>
        <taxon>Eukaryota</taxon>
        <taxon>Viridiplantae</taxon>
        <taxon>Streptophyta</taxon>
        <taxon>Charophyceae</taxon>
        <taxon>Charales</taxon>
        <taxon>Characeae</taxon>
        <taxon>Chara</taxon>
    </lineage>
</organism>
<name>A0A388KIS7_CHABU</name>
<reference evidence="2 3" key="1">
    <citation type="journal article" date="2018" name="Cell">
        <title>The Chara Genome: Secondary Complexity and Implications for Plant Terrestrialization.</title>
        <authorList>
            <person name="Nishiyama T."/>
            <person name="Sakayama H."/>
            <person name="Vries J.D."/>
            <person name="Buschmann H."/>
            <person name="Saint-Marcoux D."/>
            <person name="Ullrich K.K."/>
            <person name="Haas F.B."/>
            <person name="Vanderstraeten L."/>
            <person name="Becker D."/>
            <person name="Lang D."/>
            <person name="Vosolsobe S."/>
            <person name="Rombauts S."/>
            <person name="Wilhelmsson P.K.I."/>
            <person name="Janitza P."/>
            <person name="Kern R."/>
            <person name="Heyl A."/>
            <person name="Rumpler F."/>
            <person name="Villalobos L.I.A.C."/>
            <person name="Clay J.M."/>
            <person name="Skokan R."/>
            <person name="Toyoda A."/>
            <person name="Suzuki Y."/>
            <person name="Kagoshima H."/>
            <person name="Schijlen E."/>
            <person name="Tajeshwar N."/>
            <person name="Catarino B."/>
            <person name="Hetherington A.J."/>
            <person name="Saltykova A."/>
            <person name="Bonnot C."/>
            <person name="Breuninger H."/>
            <person name="Symeonidi A."/>
            <person name="Radhakrishnan G.V."/>
            <person name="Van Nieuwerburgh F."/>
            <person name="Deforce D."/>
            <person name="Chang C."/>
            <person name="Karol K.G."/>
            <person name="Hedrich R."/>
            <person name="Ulvskov P."/>
            <person name="Glockner G."/>
            <person name="Delwiche C.F."/>
            <person name="Petrasek J."/>
            <person name="Van de Peer Y."/>
            <person name="Friml J."/>
            <person name="Beilby M."/>
            <person name="Dolan L."/>
            <person name="Kohara Y."/>
            <person name="Sugano S."/>
            <person name="Fujiyama A."/>
            <person name="Delaux P.-M."/>
            <person name="Quint M."/>
            <person name="TheiBen G."/>
            <person name="Hagemann M."/>
            <person name="Harholt J."/>
            <person name="Dunand C."/>
            <person name="Zachgo S."/>
            <person name="Langdale J."/>
            <person name="Maumus F."/>
            <person name="Straeten D.V.D."/>
            <person name="Gould S.B."/>
            <person name="Rensing S.A."/>
        </authorList>
    </citation>
    <scope>NUCLEOTIDE SEQUENCE [LARGE SCALE GENOMIC DNA]</scope>
    <source>
        <strain evidence="2 3">S276</strain>
    </source>
</reference>
<evidence type="ECO:0000256" key="1">
    <source>
        <dbReference type="SAM" id="MobiDB-lite"/>
    </source>
</evidence>
<sequence length="550" mass="59085">MALGSGSTQEWAGSQLYGSHESTYLQSYAELLQEGLHDNDVDSGVNLSFGPSSESSPAATWTVLVKSHPDNDVGQVTAVSRSAKGSSEGWEASDNRKDPSRLQSLSPSTTLVACGCPQWMRSPFPLSGGSSTGRRAPECGATDADFTGELRGQQEEWITRGVQRLHVGEQDAEKEPPVLDADDYGDVDNDDEWQVDGAGYVSPFKNKYMGCRGRNNTAFAFMKGRRGKKVAPAGSEVEGGNSNKEDDSSTEGSSPTTGSPGGFRKRNNMRQQTFEALTECMEKHGTLMATTMKSASKRQCSIQMWLCEALDVEVEVKKKHYSTSDKVGKLMCHALMESESYLGAVDEGLLLGRTEMWDRLPGLPRTLRPCHLAAVVVARRGTVTQVMHRRWRREDDMSRRRGRLLWGGASIEGGLRGDEWVRDRTTFDADDKFEEAEAVGAARKVSKRAQGGVRIDNAGAQGVIDVVAVAMPTEGAQTARVGGSATRTRVATPQEGQQSGWGPSTRTTPRGQTLPEGGEGVNAEVQGSGQGVQHAPLAGSSRAGVPATPG</sequence>
<dbReference type="Gramene" id="GBG69954">
    <property type="protein sequence ID" value="GBG69954"/>
    <property type="gene ID" value="CBR_g4781"/>
</dbReference>
<keyword evidence="3" id="KW-1185">Reference proteome</keyword>
<feature type="region of interest" description="Disordered" evidence="1">
    <location>
        <begin position="478"/>
        <end position="550"/>
    </location>
</feature>
<feature type="compositionally biased region" description="Polar residues" evidence="1">
    <location>
        <begin position="45"/>
        <end position="59"/>
    </location>
</feature>
<evidence type="ECO:0000313" key="2">
    <source>
        <dbReference type="EMBL" id="GBG69954.1"/>
    </source>
</evidence>
<accession>A0A388KIS7</accession>
<feature type="region of interest" description="Disordered" evidence="1">
    <location>
        <begin position="40"/>
        <end position="106"/>
    </location>
</feature>
<comment type="caution">
    <text evidence="2">The sequence shown here is derived from an EMBL/GenBank/DDBJ whole genome shotgun (WGS) entry which is preliminary data.</text>
</comment>
<gene>
    <name evidence="2" type="ORF">CBR_g4781</name>
</gene>
<feature type="region of interest" description="Disordered" evidence="1">
    <location>
        <begin position="224"/>
        <end position="267"/>
    </location>
</feature>
<dbReference type="Proteomes" id="UP000265515">
    <property type="component" value="Unassembled WGS sequence"/>
</dbReference>
<feature type="compositionally biased region" description="Polar residues" evidence="1">
    <location>
        <begin position="485"/>
        <end position="511"/>
    </location>
</feature>
<dbReference type="EMBL" id="BFEA01000123">
    <property type="protein sequence ID" value="GBG69954.1"/>
    <property type="molecule type" value="Genomic_DNA"/>
</dbReference>
<proteinExistence type="predicted"/>
<evidence type="ECO:0000313" key="3">
    <source>
        <dbReference type="Proteomes" id="UP000265515"/>
    </source>
</evidence>
<dbReference type="AlphaFoldDB" id="A0A388KIS7"/>